<dbReference type="Proteomes" id="UP000650511">
    <property type="component" value="Unassembled WGS sequence"/>
</dbReference>
<dbReference type="InterPro" id="IPR027417">
    <property type="entry name" value="P-loop_NTPase"/>
</dbReference>
<dbReference type="EMBL" id="BMHA01000015">
    <property type="protein sequence ID" value="GGI09355.1"/>
    <property type="molecule type" value="Genomic_DNA"/>
</dbReference>
<keyword evidence="2" id="KW-1185">Reference proteome</keyword>
<dbReference type="AlphaFoldDB" id="A0A8J3AB69"/>
<name>A0A8J3AB69_9ACTN</name>
<sequence>MTMTRLDDHVQVRGRFARSVRLDRDGEQESQIEGYLPTARSLEVIRRVVAGMARDGGSRAFSITGPYGSGKSSLAVFLDALLGRTNSGSHNNALRLLQEHDPATAEQLDVARRTMGAGTGGFVRAVITAPQREPITTTVLRALDRGARRARIAKEVREKIATALERAMSPRFASPSYHEVHELITELAKRKPILLIVDEFGKNLEAYAESGTEGDLYLLQELAEWSSGERRLPLVLVTIQHLAFEAYAVDTSAAQRREWAKVQGRFEDISYVDSAAATRGLIAAALEHSADRGYLDLRGEAVDEVLAEAEDAGLATVASRELVESCFPLHPSTLLVLPALCARYGQNERTLFSFLASDEPQSLTSFTRSTRLDGEARPWVRLDRVYDYFVESASTFVGASRDANRWVEIETAIRDSHGLSSAQLRVLKVVGVLNLVASAGALRASADLIEFALRGTEPALADSKAVRARLGELEQLGILTYRDFASEYRIWQGSDFDIPTALTSARRELRRGSVAQVLRDTVPLRPLVAARHSIKSNVMRAFARTFADEMTARVEVPRPSDVRDGVLVYALSSSGTRPLPEDEAYPVVVVEPTTEHLDAMLAATIEVAALRVVLEDPNLQADDRAARRELAERLALARQVLEHRIGIAYGTDARWVWVNPPSGDERDLKPLRGSDALSDVVDEVYSESPVVRYEAINRAELTSQGAKARRILLEAALTPTRAVEPRLGLEGDGPEVGMFRAVLQDSGLHRSGHGFAAPQPTEDWIPVWRHLNQTLRQAIGNAISIRHVLDELMRPPYGLRFGVATVVLTAGLIHNAHDIAVYEHGTFKPRLDAAMSERMVRNPDNFAVKHLASSGEQSKRSQTVELLTEALARPDVPTPDRSTVLSVVLLLLRPFHISGTTYTRKSKRFSAVWDATVDQDRVSMTRAVRDALVSVQEPDVLLFEALPHAVGFGSLPASGRGPDAMGDSEIPEFVRRVARAVEAIEDAYPALCRRIVAVVLGAAHAKTLEVISGDAALLDDVELVSPPVRTFTGLARMASSLDEATFAQQVATAVTGTPPSEWIDADIPGFLARIREVASSFRRVAALAHARRTRAQTGDGFDAFALDLTRESGEQVSEVVAVRATELDALAVHVTDLVENARTTTGDEASATRALIAILAARLFDQDGAQQPEVFDEKTERRHA</sequence>
<proteinExistence type="predicted"/>
<evidence type="ECO:0000313" key="2">
    <source>
        <dbReference type="Proteomes" id="UP000650511"/>
    </source>
</evidence>
<evidence type="ECO:0000313" key="1">
    <source>
        <dbReference type="EMBL" id="GGI09355.1"/>
    </source>
</evidence>
<accession>A0A8J3AB69</accession>
<dbReference type="SUPFAM" id="SSF52540">
    <property type="entry name" value="P-loop containing nucleoside triphosphate hydrolases"/>
    <property type="match status" value="1"/>
</dbReference>
<reference evidence="1" key="2">
    <citation type="submission" date="2020-09" db="EMBL/GenBank/DDBJ databases">
        <authorList>
            <person name="Sun Q."/>
            <person name="Zhou Y."/>
        </authorList>
    </citation>
    <scope>NUCLEOTIDE SEQUENCE</scope>
    <source>
        <strain evidence="1">CGMCC 1.14988</strain>
    </source>
</reference>
<reference evidence="1" key="1">
    <citation type="journal article" date="2014" name="Int. J. Syst. Evol. Microbiol.">
        <title>Complete genome sequence of Corynebacterium casei LMG S-19264T (=DSM 44701T), isolated from a smear-ripened cheese.</title>
        <authorList>
            <consortium name="US DOE Joint Genome Institute (JGI-PGF)"/>
            <person name="Walter F."/>
            <person name="Albersmeier A."/>
            <person name="Kalinowski J."/>
            <person name="Ruckert C."/>
        </authorList>
    </citation>
    <scope>NUCLEOTIDE SEQUENCE</scope>
    <source>
        <strain evidence="1">CGMCC 1.14988</strain>
    </source>
</reference>
<organism evidence="1 2">
    <name type="scientific">Egicoccus halophilus</name>
    <dbReference type="NCBI Taxonomy" id="1670830"/>
    <lineage>
        <taxon>Bacteria</taxon>
        <taxon>Bacillati</taxon>
        <taxon>Actinomycetota</taxon>
        <taxon>Nitriliruptoria</taxon>
        <taxon>Egicoccales</taxon>
        <taxon>Egicoccaceae</taxon>
        <taxon>Egicoccus</taxon>
    </lineage>
</organism>
<gene>
    <name evidence="1" type="ORF">GCM10011354_33660</name>
</gene>
<comment type="caution">
    <text evidence="1">The sequence shown here is derived from an EMBL/GenBank/DDBJ whole genome shotgun (WGS) entry which is preliminary data.</text>
</comment>
<protein>
    <submittedName>
        <fullName evidence="1">Uncharacterized protein</fullName>
    </submittedName>
</protein>